<keyword evidence="2" id="KW-1133">Transmembrane helix</keyword>
<keyword evidence="2" id="KW-0472">Membrane</keyword>
<protein>
    <recommendedName>
        <fullName evidence="5">Lipase (Class 3)</fullName>
    </recommendedName>
</protein>
<keyword evidence="2" id="KW-0812">Transmembrane</keyword>
<organism evidence="3 4">
    <name type="scientific">Donghicola tyrosinivorans</name>
    <dbReference type="NCBI Taxonomy" id="1652492"/>
    <lineage>
        <taxon>Bacteria</taxon>
        <taxon>Pseudomonadati</taxon>
        <taxon>Pseudomonadota</taxon>
        <taxon>Alphaproteobacteria</taxon>
        <taxon>Rhodobacterales</taxon>
        <taxon>Roseobacteraceae</taxon>
        <taxon>Donghicola</taxon>
    </lineage>
</organism>
<dbReference type="RefSeq" id="WP_245888583.1">
    <property type="nucleotide sequence ID" value="NZ_PVTQ01000014.1"/>
</dbReference>
<comment type="caution">
    <text evidence="3">The sequence shown here is derived from an EMBL/GenBank/DDBJ whole genome shotgun (WGS) entry which is preliminary data.</text>
</comment>
<evidence type="ECO:0000313" key="3">
    <source>
        <dbReference type="EMBL" id="PRY85854.1"/>
    </source>
</evidence>
<evidence type="ECO:0000256" key="1">
    <source>
        <dbReference type="SAM" id="MobiDB-lite"/>
    </source>
</evidence>
<feature type="region of interest" description="Disordered" evidence="1">
    <location>
        <begin position="378"/>
        <end position="399"/>
    </location>
</feature>
<dbReference type="EMBL" id="PVTQ01000014">
    <property type="protein sequence ID" value="PRY85854.1"/>
    <property type="molecule type" value="Genomic_DNA"/>
</dbReference>
<proteinExistence type="predicted"/>
<evidence type="ECO:0000313" key="4">
    <source>
        <dbReference type="Proteomes" id="UP000238392"/>
    </source>
</evidence>
<dbReference type="SUPFAM" id="SSF53474">
    <property type="entry name" value="alpha/beta-Hydrolases"/>
    <property type="match status" value="1"/>
</dbReference>
<gene>
    <name evidence="3" type="ORF">CLV74_11480</name>
</gene>
<dbReference type="Gene3D" id="3.40.50.1820">
    <property type="entry name" value="alpha/beta hydrolase"/>
    <property type="match status" value="1"/>
</dbReference>
<dbReference type="InterPro" id="IPR029058">
    <property type="entry name" value="AB_hydrolase_fold"/>
</dbReference>
<feature type="transmembrane region" description="Helical" evidence="2">
    <location>
        <begin position="116"/>
        <end position="141"/>
    </location>
</feature>
<keyword evidence="4" id="KW-1185">Reference proteome</keyword>
<name>A0A2T0WH67_9RHOB</name>
<evidence type="ECO:0000256" key="2">
    <source>
        <dbReference type="SAM" id="Phobius"/>
    </source>
</evidence>
<sequence length="399" mass="45136">MQGQVQRRRVFYIPGFDPYPPRRYREFYRKEGAEQARISGFDLTMQADGSDAWRVEARIDGQDVNARVEVLVWSDIVGHSMDQGLLSTYLKVCRTAWIYISSGTLFRLMRLRRGPVIAALYPVVFLIMQLLVACAVAFGLWLGAVHLLPYGVYLGVPIGAVAAWALLDWFRRHDNRVLAHYLMLDYAFSAGHWGAYPAAQEQRLSQFVDRIAEALDDEDLDEVLIVGHSSGAYMGASVLADLMRRGDLARAKPAVGFLSLGQVVPMVSFLPKADRLRRDLHDLSTCEDLTWVDISAMGDGCAFALCDPVGVTGVAPEGQKWPLMFSAAFSRTLGPERWKRDRRRWFHLHFTYLFALPFPEDYDYFRVTAGPMTLAERYKDRPPSPSCKRAPVSKFRGLL</sequence>
<dbReference type="AlphaFoldDB" id="A0A2T0WH67"/>
<reference evidence="3 4" key="1">
    <citation type="submission" date="2018-03" db="EMBL/GenBank/DDBJ databases">
        <title>Genomic Encyclopedia of Archaeal and Bacterial Type Strains, Phase II (KMG-II): from individual species to whole genera.</title>
        <authorList>
            <person name="Goeker M."/>
        </authorList>
    </citation>
    <scope>NUCLEOTIDE SEQUENCE [LARGE SCALE GENOMIC DNA]</scope>
    <source>
        <strain evidence="3 4">DSM 100212</strain>
    </source>
</reference>
<evidence type="ECO:0008006" key="5">
    <source>
        <dbReference type="Google" id="ProtNLM"/>
    </source>
</evidence>
<accession>A0A2T0WH67</accession>
<feature type="transmembrane region" description="Helical" evidence="2">
    <location>
        <begin position="147"/>
        <end position="167"/>
    </location>
</feature>
<dbReference type="Proteomes" id="UP000238392">
    <property type="component" value="Unassembled WGS sequence"/>
</dbReference>